<dbReference type="SMART" id="SM00563">
    <property type="entry name" value="PlsC"/>
    <property type="match status" value="1"/>
</dbReference>
<evidence type="ECO:0000256" key="2">
    <source>
        <dbReference type="ARBA" id="ARBA00010524"/>
    </source>
</evidence>
<dbReference type="AlphaFoldDB" id="A0A915EYD2"/>
<sequence length="1125" mass="122666">MSSRRVDIRTTRKARPLPELNSPSDSGDIKNVRYDLFNQVQFGSYVSPQTKTKQSSPVFSGISRSRRTVKKKSPCAKQKSSKNIVLELNMDEISQTDETTKSRRRRLDANDYIRRRFLYDDAPIEKLATPKLANVHKRAVSHDVKFRNSPLALMAASSANLQKRRKRFHGKTLPPTTQYRGRKGRRPKPIIADLVGQDKSTENLSLSDGGSSADEPISVECGNQIAESYADHGVQMEHDENSHLLKPLFRKIHKKNAYKHDGDSSSDALQSHPDYASDLPGFLLNDDMNDFTRSRGPLVLSKRARHRLAPRPSPPRDDFIKQMTEYPEFGLPDADEAFRHQVRGTFSLDQIVSAGAVSREANAEWSGHVEESVDSSSTNPAKHSGVEIEDFAGDLLHQISTAVNCPPTSGSSRRKSPIRPMQVLRNEPILYHTENGGSTSVNAAGATLIQQKQLVSSFSQSTGSETVSTVAAGLVDLCAAAGLDSTASNQTQLSHISTECTGSGEHSSQSIISNVSQYSLINSNLVSLQPGGRMYVEAGPRTPIAGYTVTPTTPVSRVSLIPGRFNYGQQYTLSRMSHSTSGTKSVSTTSVPANSSANSSSRRRPTILKRGAVPTSSSSANPVSKISTGYSVPRLPPPFMRTALRSVQASSLVPGAQQSPRSVTYTIVSAAVSGQPNVFAVAPTSIGANSSTSQTASSRLFGLKRNVGSSPTTEARSIASFSSPSNLTLISCLPTSSLVSSAQQPVRYAFVRGASDEKKYVLLGGNTSLSVTDYKSPLQSTETTDKEVRCENDGESCGNGDAFMASSVVNTPAFYSRTASSDVDVADSNQNLPPEQTTAMRSLGQRVFHKIPIAMVASLVKLAFLRHRFKLINGGAFLDIVKNRPAYKPLITVSNHYSCLDDIILFGQALPYKLLLDADRLRWTLAAVDICFVNKLYSVFFTSGKGIPVWRRVRDPETGNIVLSGLGVYQPSMEFCLDLLNAGHWIHSFSQVSSKFCSLLLNGRVIMPCERDIETTIRLRWGVGRLLAEASVDPIVLPIWHCGIDEMSPCKEPYARNTLARLFGSRLSVTALVGAPFEVGNLVRKSRDTGTSLYSRLTAFVQRALYQLKPIAEAEHAKHIASLEQ</sequence>
<dbReference type="GO" id="GO:0005743">
    <property type="term" value="C:mitochondrial inner membrane"/>
    <property type="evidence" value="ECO:0007669"/>
    <property type="project" value="UniProtKB-SubCell"/>
</dbReference>
<feature type="region of interest" description="Disordered" evidence="14">
    <location>
        <begin position="576"/>
        <end position="625"/>
    </location>
</feature>
<protein>
    <recommendedName>
        <fullName evidence="3">Tafazzin</fullName>
    </recommendedName>
</protein>
<comment type="similarity">
    <text evidence="2">Belongs to the taffazin family.</text>
</comment>
<feature type="region of interest" description="Disordered" evidence="14">
    <location>
        <begin position="47"/>
        <end position="75"/>
    </location>
</feature>
<keyword evidence="16" id="KW-1185">Reference proteome</keyword>
<feature type="region of interest" description="Disordered" evidence="14">
    <location>
        <begin position="195"/>
        <end position="215"/>
    </location>
</feature>
<comment type="catalytic activity">
    <reaction evidence="12">
        <text>1'-[1,2-diacyl-sn-glycero-3-phospho],3'-[1-acyl-sn-glycero-3-phospho]-glycerol + a 1,2-diacyl-sn-glycero-3-phosphocholine = a cardiolipin + a 1-acyl-sn-glycero-3-phosphocholine</text>
        <dbReference type="Rhea" id="RHEA:33731"/>
        <dbReference type="ChEBI" id="CHEBI:57643"/>
        <dbReference type="ChEBI" id="CHEBI:58168"/>
        <dbReference type="ChEBI" id="CHEBI:62237"/>
        <dbReference type="ChEBI" id="CHEBI:64743"/>
    </reaction>
    <physiologicalReaction direction="left-to-right" evidence="12">
        <dbReference type="Rhea" id="RHEA:33732"/>
    </physiologicalReaction>
    <physiologicalReaction direction="right-to-left" evidence="12">
        <dbReference type="Rhea" id="RHEA:33733"/>
    </physiologicalReaction>
</comment>
<accession>A0A915EYD2</accession>
<evidence type="ECO:0000256" key="8">
    <source>
        <dbReference type="ARBA" id="ARBA00023128"/>
    </source>
</evidence>
<evidence type="ECO:0000256" key="5">
    <source>
        <dbReference type="ARBA" id="ARBA00022787"/>
    </source>
</evidence>
<dbReference type="InterPro" id="IPR000872">
    <property type="entry name" value="Tafazzin"/>
</dbReference>
<evidence type="ECO:0000256" key="13">
    <source>
        <dbReference type="ARBA" id="ARBA00049543"/>
    </source>
</evidence>
<feature type="compositionally biased region" description="Low complexity" evidence="14">
    <location>
        <begin position="577"/>
        <end position="600"/>
    </location>
</feature>
<dbReference type="Pfam" id="PF01553">
    <property type="entry name" value="Acyltransferase"/>
    <property type="match status" value="1"/>
</dbReference>
<dbReference type="PRINTS" id="PR00979">
    <property type="entry name" value="TAFAZZIN"/>
</dbReference>
<evidence type="ECO:0000259" key="15">
    <source>
        <dbReference type="SMART" id="SM00563"/>
    </source>
</evidence>
<evidence type="ECO:0000256" key="14">
    <source>
        <dbReference type="SAM" id="MobiDB-lite"/>
    </source>
</evidence>
<feature type="compositionally biased region" description="Basic residues" evidence="14">
    <location>
        <begin position="64"/>
        <end position="74"/>
    </location>
</feature>
<name>A0A915EYD2_9CEST</name>
<dbReference type="InterPro" id="IPR002123">
    <property type="entry name" value="Plipid/glycerol_acylTrfase"/>
</dbReference>
<keyword evidence="8" id="KW-0496">Mitochondrion</keyword>
<proteinExistence type="inferred from homology"/>
<keyword evidence="9" id="KW-0472">Membrane</keyword>
<evidence type="ECO:0000256" key="3">
    <source>
        <dbReference type="ARBA" id="ARBA00020499"/>
    </source>
</evidence>
<dbReference type="GO" id="GO:0005741">
    <property type="term" value="C:mitochondrial outer membrane"/>
    <property type="evidence" value="ECO:0007669"/>
    <property type="project" value="UniProtKB-SubCell"/>
</dbReference>
<dbReference type="PANTHER" id="PTHR12497">
    <property type="entry name" value="TAZ PROTEIN TAFAZZIN"/>
    <property type="match status" value="1"/>
</dbReference>
<evidence type="ECO:0000313" key="17">
    <source>
        <dbReference type="WBParaSite" id="maker-E.canG7_contigs_7038-snap-gene-0.37-mRNA-1"/>
    </source>
</evidence>
<dbReference type="PANTHER" id="PTHR12497:SF0">
    <property type="entry name" value="TAFAZZIN"/>
    <property type="match status" value="1"/>
</dbReference>
<feature type="region of interest" description="Disordered" evidence="14">
    <location>
        <begin position="363"/>
        <end position="383"/>
    </location>
</feature>
<evidence type="ECO:0000256" key="11">
    <source>
        <dbReference type="ARBA" id="ARBA00024323"/>
    </source>
</evidence>
<keyword evidence="10" id="KW-0012">Acyltransferase</keyword>
<dbReference type="GO" id="GO:0035965">
    <property type="term" value="P:cardiolipin acyl-chain remodeling"/>
    <property type="evidence" value="ECO:0007669"/>
    <property type="project" value="TreeGrafter"/>
</dbReference>
<comment type="catalytic activity">
    <reaction evidence="13">
        <text>1,2-di-(9Z-octadecenoyl)-sn-glycero-3-phosphocholine + 1-hexadecanoyl-sn-glycero-3-phosphocholine = 1-hexadecanoyl-2-(9Z-octadecenoyl)-sn-glycero-3-phosphocholine + 1-(9Z-octadecenoyl)-sn-glycero-3-phosphocholine</text>
        <dbReference type="Rhea" id="RHEA:43816"/>
        <dbReference type="ChEBI" id="CHEBI:28610"/>
        <dbReference type="ChEBI" id="CHEBI:72998"/>
        <dbReference type="ChEBI" id="CHEBI:73001"/>
        <dbReference type="ChEBI" id="CHEBI:74669"/>
    </reaction>
    <physiologicalReaction direction="left-to-right" evidence="13">
        <dbReference type="Rhea" id="RHEA:43817"/>
    </physiologicalReaction>
    <physiologicalReaction direction="right-to-left" evidence="13">
        <dbReference type="Rhea" id="RHEA:43818"/>
    </physiologicalReaction>
</comment>
<evidence type="ECO:0000256" key="1">
    <source>
        <dbReference type="ARBA" id="ARBA00004137"/>
    </source>
</evidence>
<dbReference type="GO" id="GO:0007007">
    <property type="term" value="P:inner mitochondrial membrane organization"/>
    <property type="evidence" value="ECO:0007669"/>
    <property type="project" value="TreeGrafter"/>
</dbReference>
<feature type="region of interest" description="Disordered" evidence="14">
    <location>
        <begin position="1"/>
        <end position="28"/>
    </location>
</feature>
<dbReference type="Proteomes" id="UP000887562">
    <property type="component" value="Unplaced"/>
</dbReference>
<dbReference type="GO" id="GO:0047184">
    <property type="term" value="F:1-acylglycerophosphocholine O-acyltransferase activity"/>
    <property type="evidence" value="ECO:0007669"/>
    <property type="project" value="TreeGrafter"/>
</dbReference>
<keyword evidence="6" id="KW-0999">Mitochondrion inner membrane</keyword>
<comment type="subcellular location">
    <subcellularLocation>
        <location evidence="1">Mitochondrion inner membrane</location>
        <topology evidence="1">Peripheral membrane protein</topology>
        <orientation evidence="1">Intermembrane side</orientation>
    </subcellularLocation>
    <subcellularLocation>
        <location evidence="11">Mitochondrion outer membrane</location>
        <topology evidence="11">Peripheral membrane protein</topology>
        <orientation evidence="11">Intermembrane side</orientation>
    </subcellularLocation>
</comment>
<reference evidence="17" key="1">
    <citation type="submission" date="2022-11" db="UniProtKB">
        <authorList>
            <consortium name="WormBaseParasite"/>
        </authorList>
    </citation>
    <scope>IDENTIFICATION</scope>
</reference>
<organism evidence="16 17">
    <name type="scientific">Echinococcus canadensis</name>
    <dbReference type="NCBI Taxonomy" id="519352"/>
    <lineage>
        <taxon>Eukaryota</taxon>
        <taxon>Metazoa</taxon>
        <taxon>Spiralia</taxon>
        <taxon>Lophotrochozoa</taxon>
        <taxon>Platyhelminthes</taxon>
        <taxon>Cestoda</taxon>
        <taxon>Eucestoda</taxon>
        <taxon>Cyclophyllidea</taxon>
        <taxon>Taeniidae</taxon>
        <taxon>Echinococcus</taxon>
        <taxon>Echinococcus canadensis group</taxon>
    </lineage>
</organism>
<feature type="compositionally biased region" description="Basic and acidic residues" evidence="14">
    <location>
        <begin position="1"/>
        <end position="10"/>
    </location>
</feature>
<evidence type="ECO:0000256" key="6">
    <source>
        <dbReference type="ARBA" id="ARBA00022792"/>
    </source>
</evidence>
<evidence type="ECO:0000256" key="4">
    <source>
        <dbReference type="ARBA" id="ARBA00022679"/>
    </source>
</evidence>
<evidence type="ECO:0000313" key="16">
    <source>
        <dbReference type="Proteomes" id="UP000887562"/>
    </source>
</evidence>
<feature type="compositionally biased region" description="Polar residues" evidence="14">
    <location>
        <begin position="614"/>
        <end position="625"/>
    </location>
</feature>
<evidence type="ECO:0000256" key="10">
    <source>
        <dbReference type="ARBA" id="ARBA00023315"/>
    </source>
</evidence>
<keyword evidence="4" id="KW-0808">Transferase</keyword>
<evidence type="ECO:0000256" key="7">
    <source>
        <dbReference type="ARBA" id="ARBA00023098"/>
    </source>
</evidence>
<keyword evidence="5" id="KW-1000">Mitochondrion outer membrane</keyword>
<evidence type="ECO:0000256" key="9">
    <source>
        <dbReference type="ARBA" id="ARBA00023136"/>
    </source>
</evidence>
<keyword evidence="7" id="KW-0443">Lipid metabolism</keyword>
<feature type="compositionally biased region" description="Polar residues" evidence="14">
    <location>
        <begin position="47"/>
        <end position="58"/>
    </location>
</feature>
<dbReference type="WBParaSite" id="maker-E.canG7_contigs_7038-snap-gene-0.37-mRNA-1">
    <property type="protein sequence ID" value="maker-E.canG7_contigs_7038-snap-gene-0.37-mRNA-1"/>
    <property type="gene ID" value="EcG7_00308"/>
</dbReference>
<feature type="domain" description="Phospholipid/glycerol acyltransferase" evidence="15">
    <location>
        <begin position="890"/>
        <end position="1044"/>
    </location>
</feature>
<evidence type="ECO:0000256" key="12">
    <source>
        <dbReference type="ARBA" id="ARBA00047906"/>
    </source>
</evidence>